<sequence length="303" mass="31113">MLGDAPVVPRTIEEEVGVRGRGHGGAHAADAALAVGHGTVLFAPGGGRQQQVGIVTGGRRGKSLLHDDECGTLQGAAHSRLVGHRLGRVGADDPQRLDLAIGGGLKHFDRRASGFFGHTVHTPQGGHFGAVLRVGQVAVGREQIGQATHFPPAHGVGLAGQAERPGTRFTDLARGQVQVDQRGVLGGTAAGLVEPLAIQTERGLALANGISHARKPARRREQVVLGQTAQAGHIIGCEVTHPRFECVKAVGMGSDIGVVDPALPQHDVQQAMKQGNVGAGLQGQVQVGQTCGVGTPGVGDNDF</sequence>
<proteinExistence type="predicted"/>
<protein>
    <submittedName>
        <fullName evidence="1">Uncharacterized protein</fullName>
    </submittedName>
</protein>
<dbReference type="AlphaFoldDB" id="A0A1J5P2X3"/>
<name>A0A1J5P2X3_9ZZZZ</name>
<accession>A0A1J5P2X3</accession>
<gene>
    <name evidence="1" type="ORF">GALL_525320</name>
</gene>
<dbReference type="EMBL" id="MLJW01006973">
    <property type="protein sequence ID" value="OIQ65905.1"/>
    <property type="molecule type" value="Genomic_DNA"/>
</dbReference>
<reference evidence="1" key="1">
    <citation type="submission" date="2016-10" db="EMBL/GenBank/DDBJ databases">
        <title>Sequence of Gallionella enrichment culture.</title>
        <authorList>
            <person name="Poehlein A."/>
            <person name="Muehling M."/>
            <person name="Daniel R."/>
        </authorList>
    </citation>
    <scope>NUCLEOTIDE SEQUENCE</scope>
</reference>
<evidence type="ECO:0000313" key="1">
    <source>
        <dbReference type="EMBL" id="OIQ65905.1"/>
    </source>
</evidence>
<organism evidence="1">
    <name type="scientific">mine drainage metagenome</name>
    <dbReference type="NCBI Taxonomy" id="410659"/>
    <lineage>
        <taxon>unclassified sequences</taxon>
        <taxon>metagenomes</taxon>
        <taxon>ecological metagenomes</taxon>
    </lineage>
</organism>
<comment type="caution">
    <text evidence="1">The sequence shown here is derived from an EMBL/GenBank/DDBJ whole genome shotgun (WGS) entry which is preliminary data.</text>
</comment>